<accession>A0A511QU09</accession>
<keyword evidence="2" id="KW-1185">Reference proteome</keyword>
<name>A0A511QU09_9VIBR</name>
<sequence length="1063" mass="123165">MKRLLLKLKKFKNITIFSVFGVELYFGKDNLSDIREIHTLSSKLYYPLFLLLVLFKNSLSKKYIVKSPSPILGENGFFDNNTLFINSSESINLSQDSIREIINITSKRNYFLLDDYTNTIFLEVRAKNLKFIEDNRLKLDKYSRVYLKVIGINRKKYKAISKFIDGKLNYVLVDKYIPSINIVSKVSSVFTDDKLSFVTYKMINGNVELLSSDNKKQEVILPKLAISLFENKLVPYEDYLIDNLLYSFVLTVPDQLIEDNLEHKSLLKLTETYKSRTSLLLASLIEFISSPTKENEDKFVDNYSLYINHCELTSALYLISEPLIINCKLDTLNRILSISMRYYIEYLLKTDGFYDFFTAVQVVTRRLSGRIVDYGFINEVQVRKLIEASNLSIRNISVLISLLIENRNDQLVKFLFENLPPYPIRNLDKLHLSIKKDFIALGVFFEQYNSHWENYLSKNHFEVQHDFHINQYASNVEPSELELREKVLLTRKKKQKFLTSKDDEILLDTYISDYQKFVLLLQRGNINGAVLANGIKTKKSFSLYSNQKSRADTIRHISTSNKILLATENESTKQDTIIIDISLGCMNSKTQFFALFPWINASSIQFTSLLNAFSIKTKDIDDQLDKINREFNADWLLQTIEYIDIFNVNIEEKIISSKGVNYFHGFYEASACSSRTYDVDYNLDINQVQFITRVRRASILLTYLDRVYTYARNNKKKLIFIGGNSHLAPYSCIRDYILSKNSEYMNFVAIGAAYENYYSNFSTNYSKCFGIVNQSFNPKIRAAFLPEKNKFESWLALNPENKDIVDKVNALIKVNRNFSQTPVCNELITKIRKHRDQGKKTVCCFGKIVFDSAVPFDGGPAHSGFKDWLNHTIEIAQSSPELLVLIKPHPHELKVEIAMKIGQYLRDLIPQSLPDNVIFLDHESFNTYEIAQIVDLAVLWNGTSSMELTSLGVPVMMCGHFGLFDYHLELIYPKDRNDYASKLLDTQNLVIDEKLKYRAMAYVSYMGHHETAIPNQYARRQLLNDPVGIPIWHEEKLRNLVELDDAHMEYALKKILHNTSTQS</sequence>
<reference evidence="1 2" key="1">
    <citation type="submission" date="2019-07" db="EMBL/GenBank/DDBJ databases">
        <title>Whole genome shotgun sequence of Vibrio superstes NBRC 103154.</title>
        <authorList>
            <person name="Hosoyama A."/>
            <person name="Uohara A."/>
            <person name="Ohji S."/>
            <person name="Ichikawa N."/>
        </authorList>
    </citation>
    <scope>NUCLEOTIDE SEQUENCE [LARGE SCALE GENOMIC DNA]</scope>
    <source>
        <strain evidence="1 2">NBRC 103154</strain>
    </source>
</reference>
<gene>
    <name evidence="1" type="ORF">VSU01S_30980</name>
</gene>
<comment type="caution">
    <text evidence="1">The sequence shown here is derived from an EMBL/GenBank/DDBJ whole genome shotgun (WGS) entry which is preliminary data.</text>
</comment>
<dbReference type="OrthoDB" id="5911853at2"/>
<evidence type="ECO:0000313" key="2">
    <source>
        <dbReference type="Proteomes" id="UP000321113"/>
    </source>
</evidence>
<dbReference type="EMBL" id="BJXK01000014">
    <property type="protein sequence ID" value="GEM80853.1"/>
    <property type="molecule type" value="Genomic_DNA"/>
</dbReference>
<evidence type="ECO:0000313" key="1">
    <source>
        <dbReference type="EMBL" id="GEM80853.1"/>
    </source>
</evidence>
<dbReference type="RefSeq" id="WP_119008183.1">
    <property type="nucleotide sequence ID" value="NZ_BJXK01000014.1"/>
</dbReference>
<proteinExistence type="predicted"/>
<dbReference type="Proteomes" id="UP000321113">
    <property type="component" value="Unassembled WGS sequence"/>
</dbReference>
<organism evidence="1 2">
    <name type="scientific">Vibrio superstes NBRC 103154</name>
    <dbReference type="NCBI Taxonomy" id="1219062"/>
    <lineage>
        <taxon>Bacteria</taxon>
        <taxon>Pseudomonadati</taxon>
        <taxon>Pseudomonadota</taxon>
        <taxon>Gammaproteobacteria</taxon>
        <taxon>Vibrionales</taxon>
        <taxon>Vibrionaceae</taxon>
        <taxon>Vibrio</taxon>
    </lineage>
</organism>
<dbReference type="AlphaFoldDB" id="A0A511QU09"/>
<protein>
    <recommendedName>
        <fullName evidence="3">Capsule polysaccharide biosynthesis protein</fullName>
    </recommendedName>
</protein>
<evidence type="ECO:0008006" key="3">
    <source>
        <dbReference type="Google" id="ProtNLM"/>
    </source>
</evidence>